<dbReference type="Proteomes" id="UP000267654">
    <property type="component" value="Unassembled WGS sequence"/>
</dbReference>
<evidence type="ECO:0000313" key="2">
    <source>
        <dbReference type="Proteomes" id="UP000267654"/>
    </source>
</evidence>
<proteinExistence type="predicted"/>
<gene>
    <name evidence="1" type="ORF">DRI96_02955</name>
</gene>
<name>A0A662DHR1_UNCAE</name>
<evidence type="ECO:0000313" key="1">
    <source>
        <dbReference type="EMBL" id="RLE13456.1"/>
    </source>
</evidence>
<protein>
    <submittedName>
        <fullName evidence="1">Uncharacterized protein</fullName>
    </submittedName>
</protein>
<accession>A0A662DHR1</accession>
<dbReference type="AlphaFoldDB" id="A0A662DHR1"/>
<reference evidence="1 2" key="1">
    <citation type="submission" date="2018-06" db="EMBL/GenBank/DDBJ databases">
        <title>Extensive metabolic versatility and redundancy in microbially diverse, dynamic hydrothermal sediments.</title>
        <authorList>
            <person name="Dombrowski N."/>
            <person name="Teske A."/>
            <person name="Baker B.J."/>
        </authorList>
    </citation>
    <scope>NUCLEOTIDE SEQUENCE [LARGE SCALE GENOMIC DNA]</scope>
    <source>
        <strain evidence="1">B19_G9</strain>
    </source>
</reference>
<dbReference type="EMBL" id="QMQB01000088">
    <property type="protein sequence ID" value="RLE13456.1"/>
    <property type="molecule type" value="Genomic_DNA"/>
</dbReference>
<organism evidence="1 2">
    <name type="scientific">Aerophobetes bacterium</name>
    <dbReference type="NCBI Taxonomy" id="2030807"/>
    <lineage>
        <taxon>Bacteria</taxon>
        <taxon>Candidatus Aerophobota</taxon>
    </lineage>
</organism>
<comment type="caution">
    <text evidence="1">The sequence shown here is derived from an EMBL/GenBank/DDBJ whole genome shotgun (WGS) entry which is preliminary data.</text>
</comment>
<dbReference type="NCBIfam" id="NF045581">
    <property type="entry name" value="PG0541_fam"/>
    <property type="match status" value="1"/>
</dbReference>
<sequence>MVLFLIVYEEVLDGEVMSLLDRTNLDRYIKWDKVKGKWREKHMDNHVWPGKYHVILTMLEKSEVEMFKKEIKKLQQKFSADEIWGWLFSLEEIV</sequence>